<organism evidence="11 12">
    <name type="scientific">Physcomitrium patens</name>
    <name type="common">Spreading-leaved earth moss</name>
    <name type="synonym">Physcomitrella patens</name>
    <dbReference type="NCBI Taxonomy" id="3218"/>
    <lineage>
        <taxon>Eukaryota</taxon>
        <taxon>Viridiplantae</taxon>
        <taxon>Streptophyta</taxon>
        <taxon>Embryophyta</taxon>
        <taxon>Bryophyta</taxon>
        <taxon>Bryophytina</taxon>
        <taxon>Bryopsida</taxon>
        <taxon>Funariidae</taxon>
        <taxon>Funariales</taxon>
        <taxon>Funariaceae</taxon>
        <taxon>Physcomitrium</taxon>
    </lineage>
</organism>
<evidence type="ECO:0000256" key="8">
    <source>
        <dbReference type="RuleBase" id="RU000304"/>
    </source>
</evidence>
<keyword evidence="4 7" id="KW-0547">Nucleotide-binding</keyword>
<evidence type="ECO:0000259" key="10">
    <source>
        <dbReference type="PROSITE" id="PS50011"/>
    </source>
</evidence>
<feature type="region of interest" description="Disordered" evidence="9">
    <location>
        <begin position="458"/>
        <end position="477"/>
    </location>
</feature>
<keyword evidence="2 8" id="KW-0723">Serine/threonine-protein kinase</keyword>
<dbReference type="SUPFAM" id="SSF56112">
    <property type="entry name" value="Protein kinase-like (PK-like)"/>
    <property type="match status" value="1"/>
</dbReference>
<dbReference type="InterPro" id="IPR000719">
    <property type="entry name" value="Prot_kinase_dom"/>
</dbReference>
<dbReference type="PROSITE" id="PS50011">
    <property type="entry name" value="PROTEIN_KINASE_DOM"/>
    <property type="match status" value="1"/>
</dbReference>
<dbReference type="PROSITE" id="PS00107">
    <property type="entry name" value="PROTEIN_KINASE_ATP"/>
    <property type="match status" value="1"/>
</dbReference>
<evidence type="ECO:0000256" key="1">
    <source>
        <dbReference type="ARBA" id="ARBA00006485"/>
    </source>
</evidence>
<feature type="binding site" evidence="7">
    <location>
        <position position="55"/>
    </location>
    <ligand>
        <name>ATP</name>
        <dbReference type="ChEBI" id="CHEBI:30616"/>
    </ligand>
</feature>
<keyword evidence="3" id="KW-0808">Transferase</keyword>
<name>A0A7I4BHQ0_PHYPA</name>
<dbReference type="InterPro" id="IPR050108">
    <property type="entry name" value="CDK"/>
</dbReference>
<dbReference type="InterPro" id="IPR008271">
    <property type="entry name" value="Ser/Thr_kinase_AS"/>
</dbReference>
<dbReference type="AlphaFoldDB" id="A0A7I4BHQ0"/>
<dbReference type="Gene3D" id="3.30.200.20">
    <property type="entry name" value="Phosphorylase Kinase, domain 1"/>
    <property type="match status" value="1"/>
</dbReference>
<reference evidence="11 12" key="2">
    <citation type="journal article" date="2018" name="Plant J.">
        <title>The Physcomitrella patens chromosome-scale assembly reveals moss genome structure and evolution.</title>
        <authorList>
            <person name="Lang D."/>
            <person name="Ullrich K.K."/>
            <person name="Murat F."/>
            <person name="Fuchs J."/>
            <person name="Jenkins J."/>
            <person name="Haas F.B."/>
            <person name="Piednoel M."/>
            <person name="Gundlach H."/>
            <person name="Van Bel M."/>
            <person name="Meyberg R."/>
            <person name="Vives C."/>
            <person name="Morata J."/>
            <person name="Symeonidi A."/>
            <person name="Hiss M."/>
            <person name="Muchero W."/>
            <person name="Kamisugi Y."/>
            <person name="Saleh O."/>
            <person name="Blanc G."/>
            <person name="Decker E.L."/>
            <person name="van Gessel N."/>
            <person name="Grimwood J."/>
            <person name="Hayes R.D."/>
            <person name="Graham S.W."/>
            <person name="Gunter L.E."/>
            <person name="McDaniel S.F."/>
            <person name="Hoernstein S.N.W."/>
            <person name="Larsson A."/>
            <person name="Li F.W."/>
            <person name="Perroud P.F."/>
            <person name="Phillips J."/>
            <person name="Ranjan P."/>
            <person name="Rokshar D.S."/>
            <person name="Rothfels C.J."/>
            <person name="Schneider L."/>
            <person name="Shu S."/>
            <person name="Stevenson D.W."/>
            <person name="Thummler F."/>
            <person name="Tillich M."/>
            <person name="Villarreal Aguilar J.C."/>
            <person name="Widiez T."/>
            <person name="Wong G.K."/>
            <person name="Wymore A."/>
            <person name="Zhang Y."/>
            <person name="Zimmer A.D."/>
            <person name="Quatrano R.S."/>
            <person name="Mayer K.F.X."/>
            <person name="Goodstein D."/>
            <person name="Casacuberta J.M."/>
            <person name="Vandepoele K."/>
            <person name="Reski R."/>
            <person name="Cuming A.C."/>
            <person name="Tuskan G.A."/>
            <person name="Maumus F."/>
            <person name="Salse J."/>
            <person name="Schmutz J."/>
            <person name="Rensing S.A."/>
        </authorList>
    </citation>
    <scope>NUCLEOTIDE SEQUENCE [LARGE SCALE GENOMIC DNA]</scope>
    <source>
        <strain evidence="11 12">cv. Gransden 2004</strain>
    </source>
</reference>
<evidence type="ECO:0000256" key="4">
    <source>
        <dbReference type="ARBA" id="ARBA00022741"/>
    </source>
</evidence>
<dbReference type="PANTHER" id="PTHR24056:SF546">
    <property type="entry name" value="CYCLIN-DEPENDENT KINASE 12"/>
    <property type="match status" value="1"/>
</dbReference>
<dbReference type="Gene3D" id="1.10.510.10">
    <property type="entry name" value="Transferase(Phosphotransferase) domain 1"/>
    <property type="match status" value="2"/>
</dbReference>
<dbReference type="InterPro" id="IPR017441">
    <property type="entry name" value="Protein_kinase_ATP_BS"/>
</dbReference>
<dbReference type="EMBL" id="ABEU02000018">
    <property type="status" value="NOT_ANNOTATED_CDS"/>
    <property type="molecule type" value="Genomic_DNA"/>
</dbReference>
<evidence type="ECO:0000256" key="7">
    <source>
        <dbReference type="PROSITE-ProRule" id="PRU10141"/>
    </source>
</evidence>
<keyword evidence="5" id="KW-0418">Kinase</keyword>
<dbReference type="Pfam" id="PF00069">
    <property type="entry name" value="Pkinase"/>
    <property type="match status" value="1"/>
</dbReference>
<feature type="region of interest" description="Disordered" evidence="9">
    <location>
        <begin position="254"/>
        <end position="394"/>
    </location>
</feature>
<accession>A0A7I4BHQ0</accession>
<evidence type="ECO:0000256" key="2">
    <source>
        <dbReference type="ARBA" id="ARBA00022527"/>
    </source>
</evidence>
<comment type="similarity">
    <text evidence="1">Belongs to the protein kinase superfamily. CMGC Ser/Thr protein kinase family. CDC2/CDKX subfamily.</text>
</comment>
<sequence>MMAVALPGQLNLDETPTWGSRSVDVYEKIEQIGEGTYGQVYMAKDKSTGEVVALKKVRMDNEKEGFPITAIREIKILKKLQHANVIKLKEIVTSKGPEKEDNIKPGDASKFKGSIYMVFEYMDHDLTGLADRPGMRFSIPQIKCYMKQLLTGLHYCHVNQVLHRDIKGSNLLIDNNGILKLADFGLARSFSNDQNGQPLTNRVITLWYSFDRHALELLERMLTLDPDHRISAKDALDAEYFWVEPFPCQPSSLPKYEASHEYQTKKKRQQQRQQQEEQAKRMKVLHHPAPHTRLPPIQQQPLRPGPHQPGHNLGPPSHAIGMPNQHSNYNRAQGGNNQGRVPGGGRPPHGGPNQNVGYGGPNRGGPGGVYGGPAQPSAYTAPNLGHQGGRGGPYGGPTGGAYAAGPYGGGRGPPIGGRGQQFGGMAGGPQPPAYGGQHYMQQPTAQYVDIDGAYARASHSGFQPLSPRRPDYRQQQR</sequence>
<dbReference type="GO" id="GO:0004674">
    <property type="term" value="F:protein serine/threonine kinase activity"/>
    <property type="evidence" value="ECO:0007669"/>
    <property type="project" value="UniProtKB-KW"/>
</dbReference>
<keyword evidence="12" id="KW-1185">Reference proteome</keyword>
<reference evidence="11" key="3">
    <citation type="submission" date="2020-12" db="UniProtKB">
        <authorList>
            <consortium name="EnsemblPlants"/>
        </authorList>
    </citation>
    <scope>IDENTIFICATION</scope>
</reference>
<evidence type="ECO:0000256" key="3">
    <source>
        <dbReference type="ARBA" id="ARBA00022679"/>
    </source>
</evidence>
<dbReference type="GO" id="GO:0005524">
    <property type="term" value="F:ATP binding"/>
    <property type="evidence" value="ECO:0007669"/>
    <property type="project" value="UniProtKB-UniRule"/>
</dbReference>
<gene>
    <name evidence="11" type="primary">LOC112295333</name>
</gene>
<feature type="compositionally biased region" description="Basic residues" evidence="9">
    <location>
        <begin position="281"/>
        <end position="290"/>
    </location>
</feature>
<evidence type="ECO:0000256" key="9">
    <source>
        <dbReference type="SAM" id="MobiDB-lite"/>
    </source>
</evidence>
<reference evidence="11 12" key="1">
    <citation type="journal article" date="2008" name="Science">
        <title>The Physcomitrella genome reveals evolutionary insights into the conquest of land by plants.</title>
        <authorList>
            <person name="Rensing S."/>
            <person name="Lang D."/>
            <person name="Zimmer A."/>
            <person name="Terry A."/>
            <person name="Salamov A."/>
            <person name="Shapiro H."/>
            <person name="Nishiyama T."/>
            <person name="Perroud P.-F."/>
            <person name="Lindquist E."/>
            <person name="Kamisugi Y."/>
            <person name="Tanahashi T."/>
            <person name="Sakakibara K."/>
            <person name="Fujita T."/>
            <person name="Oishi K."/>
            <person name="Shin-I T."/>
            <person name="Kuroki Y."/>
            <person name="Toyoda A."/>
            <person name="Suzuki Y."/>
            <person name="Hashimoto A."/>
            <person name="Yamaguchi K."/>
            <person name="Sugano A."/>
            <person name="Kohara Y."/>
            <person name="Fujiyama A."/>
            <person name="Anterola A."/>
            <person name="Aoki S."/>
            <person name="Ashton N."/>
            <person name="Barbazuk W.B."/>
            <person name="Barker E."/>
            <person name="Bennetzen J."/>
            <person name="Bezanilla M."/>
            <person name="Blankenship R."/>
            <person name="Cho S.H."/>
            <person name="Dutcher S."/>
            <person name="Estelle M."/>
            <person name="Fawcett J.A."/>
            <person name="Gundlach H."/>
            <person name="Hanada K."/>
            <person name="Heyl A."/>
            <person name="Hicks K.A."/>
            <person name="Hugh J."/>
            <person name="Lohr M."/>
            <person name="Mayer K."/>
            <person name="Melkozernov A."/>
            <person name="Murata T."/>
            <person name="Nelson D."/>
            <person name="Pils B."/>
            <person name="Prigge M."/>
            <person name="Reiss B."/>
            <person name="Renner T."/>
            <person name="Rombauts S."/>
            <person name="Rushton P."/>
            <person name="Sanderfoot A."/>
            <person name="Schween G."/>
            <person name="Shiu S.-H."/>
            <person name="Stueber K."/>
            <person name="Theodoulou F.L."/>
            <person name="Tu H."/>
            <person name="Van de Peer Y."/>
            <person name="Verrier P.J."/>
            <person name="Waters E."/>
            <person name="Wood A."/>
            <person name="Yang L."/>
            <person name="Cove D."/>
            <person name="Cuming A."/>
            <person name="Hasebe M."/>
            <person name="Lucas S."/>
            <person name="Mishler D.B."/>
            <person name="Reski R."/>
            <person name="Grigoriev I."/>
            <person name="Quatrano R.S."/>
            <person name="Boore J.L."/>
        </authorList>
    </citation>
    <scope>NUCLEOTIDE SEQUENCE [LARGE SCALE GENOMIC DNA]</scope>
    <source>
        <strain evidence="11 12">cv. Gransden 2004</strain>
    </source>
</reference>
<proteinExistence type="inferred from homology"/>
<evidence type="ECO:0000313" key="11">
    <source>
        <dbReference type="EnsemblPlants" id="Pp3c18_12930V3.4"/>
    </source>
</evidence>
<dbReference type="PROSITE" id="PS00108">
    <property type="entry name" value="PROTEIN_KINASE_ST"/>
    <property type="match status" value="1"/>
</dbReference>
<evidence type="ECO:0000256" key="5">
    <source>
        <dbReference type="ARBA" id="ARBA00022777"/>
    </source>
</evidence>
<dbReference type="FunFam" id="3.30.200.20:FF:000272">
    <property type="entry name" value="Cyclin-dependent kinase C-2"/>
    <property type="match status" value="1"/>
</dbReference>
<evidence type="ECO:0000256" key="6">
    <source>
        <dbReference type="ARBA" id="ARBA00022840"/>
    </source>
</evidence>
<feature type="compositionally biased region" description="Basic and acidic residues" evidence="9">
    <location>
        <begin position="468"/>
        <end position="477"/>
    </location>
</feature>
<feature type="compositionally biased region" description="Gly residues" evidence="9">
    <location>
        <begin position="357"/>
        <end position="371"/>
    </location>
</feature>
<feature type="domain" description="Protein kinase" evidence="10">
    <location>
        <begin position="26"/>
        <end position="303"/>
    </location>
</feature>
<dbReference type="Gramene" id="Pp3c18_12930V3.4">
    <property type="protein sequence ID" value="Pp3c18_12930V3.4"/>
    <property type="gene ID" value="Pp3c18_12930"/>
</dbReference>
<dbReference type="EnsemblPlants" id="Pp3c18_12930V3.4">
    <property type="protein sequence ID" value="Pp3c18_12930V3.4"/>
    <property type="gene ID" value="Pp3c18_12930"/>
</dbReference>
<keyword evidence="6 7" id="KW-0067">ATP-binding</keyword>
<dbReference type="InterPro" id="IPR011009">
    <property type="entry name" value="Kinase-like_dom_sf"/>
</dbReference>
<protein>
    <recommendedName>
        <fullName evidence="10">Protein kinase domain-containing protein</fullName>
    </recommendedName>
</protein>
<dbReference type="Proteomes" id="UP000006727">
    <property type="component" value="Chromosome 18"/>
</dbReference>
<dbReference type="PANTHER" id="PTHR24056">
    <property type="entry name" value="CELL DIVISION PROTEIN KINASE"/>
    <property type="match status" value="1"/>
</dbReference>
<dbReference type="SMART" id="SM00220">
    <property type="entry name" value="S_TKc"/>
    <property type="match status" value="1"/>
</dbReference>
<evidence type="ECO:0000313" key="12">
    <source>
        <dbReference type="Proteomes" id="UP000006727"/>
    </source>
</evidence>